<accession>A0A5B7H1N5</accession>
<gene>
    <name evidence="1" type="ORF">E2C01_056825</name>
</gene>
<name>A0A5B7H1N5_PORTR</name>
<proteinExistence type="predicted"/>
<evidence type="ECO:0000313" key="2">
    <source>
        <dbReference type="Proteomes" id="UP000324222"/>
    </source>
</evidence>
<evidence type="ECO:0000313" key="1">
    <source>
        <dbReference type="EMBL" id="MPC62734.1"/>
    </source>
</evidence>
<dbReference type="EMBL" id="VSRR010020005">
    <property type="protein sequence ID" value="MPC62734.1"/>
    <property type="molecule type" value="Genomic_DNA"/>
</dbReference>
<protein>
    <submittedName>
        <fullName evidence="1">Uncharacterized protein</fullName>
    </submittedName>
</protein>
<keyword evidence="2" id="KW-1185">Reference proteome</keyword>
<dbReference type="Proteomes" id="UP000324222">
    <property type="component" value="Unassembled WGS sequence"/>
</dbReference>
<reference evidence="1 2" key="1">
    <citation type="submission" date="2019-05" db="EMBL/GenBank/DDBJ databases">
        <title>Another draft genome of Portunus trituberculatus and its Hox gene families provides insights of decapod evolution.</title>
        <authorList>
            <person name="Jeong J.-H."/>
            <person name="Song I."/>
            <person name="Kim S."/>
            <person name="Choi T."/>
            <person name="Kim D."/>
            <person name="Ryu S."/>
            <person name="Kim W."/>
        </authorList>
    </citation>
    <scope>NUCLEOTIDE SEQUENCE [LARGE SCALE GENOMIC DNA]</scope>
    <source>
        <tissue evidence="1">Muscle</tissue>
    </source>
</reference>
<comment type="caution">
    <text evidence="1">The sequence shown here is derived from an EMBL/GenBank/DDBJ whole genome shotgun (WGS) entry which is preliminary data.</text>
</comment>
<dbReference type="AlphaFoldDB" id="A0A5B7H1N5"/>
<sequence>MAVNVQQQFNKDLAQLVQEKVAAALDNISPEAFKGSKTVKDAATALLPSLATIISVAVSTAVSTAIQDLADKMVSDTAEVKRINLLQRYNNERLEQYTRRDNLRIFGIEEDPDEDEDVLQAKVIEVAADVGVIIEPNDISTLIDWENKVREVDQ</sequence>
<organism evidence="1 2">
    <name type="scientific">Portunus trituberculatus</name>
    <name type="common">Swimming crab</name>
    <name type="synonym">Neptunus trituberculatus</name>
    <dbReference type="NCBI Taxonomy" id="210409"/>
    <lineage>
        <taxon>Eukaryota</taxon>
        <taxon>Metazoa</taxon>
        <taxon>Ecdysozoa</taxon>
        <taxon>Arthropoda</taxon>
        <taxon>Crustacea</taxon>
        <taxon>Multicrustacea</taxon>
        <taxon>Malacostraca</taxon>
        <taxon>Eumalacostraca</taxon>
        <taxon>Eucarida</taxon>
        <taxon>Decapoda</taxon>
        <taxon>Pleocyemata</taxon>
        <taxon>Brachyura</taxon>
        <taxon>Eubrachyura</taxon>
        <taxon>Portunoidea</taxon>
        <taxon>Portunidae</taxon>
        <taxon>Portuninae</taxon>
        <taxon>Portunus</taxon>
    </lineage>
</organism>